<feature type="transmembrane region" description="Helical" evidence="2">
    <location>
        <begin position="121"/>
        <end position="141"/>
    </location>
</feature>
<comment type="caution">
    <text evidence="3">The sequence shown here is derived from an EMBL/GenBank/DDBJ whole genome shotgun (WGS) entry which is preliminary data.</text>
</comment>
<name>A0ABP7IK06_9ACTN</name>
<proteinExistence type="predicted"/>
<dbReference type="RefSeq" id="WP_344943663.1">
    <property type="nucleotide sequence ID" value="NZ_BAAAZR010000012.1"/>
</dbReference>
<keyword evidence="2" id="KW-0812">Transmembrane</keyword>
<organism evidence="3 4">
    <name type="scientific">Sphaerisporangium flaviroseum</name>
    <dbReference type="NCBI Taxonomy" id="509199"/>
    <lineage>
        <taxon>Bacteria</taxon>
        <taxon>Bacillati</taxon>
        <taxon>Actinomycetota</taxon>
        <taxon>Actinomycetes</taxon>
        <taxon>Streptosporangiales</taxon>
        <taxon>Streptosporangiaceae</taxon>
        <taxon>Sphaerisporangium</taxon>
    </lineage>
</organism>
<accession>A0ABP7IK06</accession>
<dbReference type="InterPro" id="IPR011044">
    <property type="entry name" value="Quino_amine_DH_bsu"/>
</dbReference>
<evidence type="ECO:0000256" key="2">
    <source>
        <dbReference type="SAM" id="Phobius"/>
    </source>
</evidence>
<dbReference type="Proteomes" id="UP001500888">
    <property type="component" value="Unassembled WGS sequence"/>
</dbReference>
<protein>
    <recommendedName>
        <fullName evidence="5">WD40 repeat domain-containing protein</fullName>
    </recommendedName>
</protein>
<feature type="region of interest" description="Disordered" evidence="1">
    <location>
        <begin position="334"/>
        <end position="362"/>
    </location>
</feature>
<sequence>MNSQARRCSSVIYNEPDPLIRHLRNHDRRHAAPRGPVEAGPLPHEWGTGDRDALGHRRELGEAARRWARNGRRPEDLLRGTALRQTLEWTASTHLTLNTTEREFVEASRTGSARQSRRRRLVTTSVVVLLIASLTAGVLAWQQSARSDETGRHLADERAKATARRLALQADALRGTDPVMATLLGVAAYRIARVPEAGSAVLSSLAQQERSVFMAPTPANEGRALSPDGRTLVSAGADRVTAYDVATGRPVRTFTGIGEAPVTAAVGPDGDTLALARGSRMELWSLRTGKRLGGGKWLPESSSDDGRPESIEFSPGGGYIVVRDNMRSGGWRSRRRARWAPRRTGAGRWPCGTPAPGAPRDRCSGCRVTWWEPGSPPTGGSWRSP</sequence>
<evidence type="ECO:0000313" key="4">
    <source>
        <dbReference type="Proteomes" id="UP001500888"/>
    </source>
</evidence>
<keyword evidence="2" id="KW-0472">Membrane</keyword>
<gene>
    <name evidence="3" type="ORF">GCM10022226_45700</name>
</gene>
<dbReference type="SUPFAM" id="SSF50969">
    <property type="entry name" value="YVTN repeat-like/Quinoprotein amine dehydrogenase"/>
    <property type="match status" value="1"/>
</dbReference>
<evidence type="ECO:0008006" key="5">
    <source>
        <dbReference type="Google" id="ProtNLM"/>
    </source>
</evidence>
<feature type="region of interest" description="Disordered" evidence="1">
    <location>
        <begin position="28"/>
        <end position="51"/>
    </location>
</feature>
<keyword evidence="4" id="KW-1185">Reference proteome</keyword>
<reference evidence="4" key="1">
    <citation type="journal article" date="2019" name="Int. J. Syst. Evol. Microbiol.">
        <title>The Global Catalogue of Microorganisms (GCM) 10K type strain sequencing project: providing services to taxonomists for standard genome sequencing and annotation.</title>
        <authorList>
            <consortium name="The Broad Institute Genomics Platform"/>
            <consortium name="The Broad Institute Genome Sequencing Center for Infectious Disease"/>
            <person name="Wu L."/>
            <person name="Ma J."/>
        </authorList>
    </citation>
    <scope>NUCLEOTIDE SEQUENCE [LARGE SCALE GENOMIC DNA]</scope>
    <source>
        <strain evidence="4">JCM 16908</strain>
    </source>
</reference>
<keyword evidence="2" id="KW-1133">Transmembrane helix</keyword>
<evidence type="ECO:0000256" key="1">
    <source>
        <dbReference type="SAM" id="MobiDB-lite"/>
    </source>
</evidence>
<dbReference type="Gene3D" id="2.130.10.10">
    <property type="entry name" value="YVTN repeat-like/Quinoprotein amine dehydrogenase"/>
    <property type="match status" value="1"/>
</dbReference>
<dbReference type="InterPro" id="IPR015943">
    <property type="entry name" value="WD40/YVTN_repeat-like_dom_sf"/>
</dbReference>
<dbReference type="EMBL" id="BAAAZR010000012">
    <property type="protein sequence ID" value="GAA3820155.1"/>
    <property type="molecule type" value="Genomic_DNA"/>
</dbReference>
<evidence type="ECO:0000313" key="3">
    <source>
        <dbReference type="EMBL" id="GAA3820155.1"/>
    </source>
</evidence>
<feature type="region of interest" description="Disordered" evidence="1">
    <location>
        <begin position="294"/>
        <end position="313"/>
    </location>
</feature>